<name>A0A0C3BDH0_PILCF</name>
<evidence type="ECO:0000313" key="3">
    <source>
        <dbReference type="EMBL" id="KIM75337.1"/>
    </source>
</evidence>
<dbReference type="PANTHER" id="PTHR44329">
    <property type="entry name" value="SERINE/THREONINE-PROTEIN KINASE TNNI3K-RELATED"/>
    <property type="match status" value="1"/>
</dbReference>
<dbReference type="InterPro" id="IPR001245">
    <property type="entry name" value="Ser-Thr/Tyr_kinase_cat_dom"/>
</dbReference>
<dbReference type="GO" id="GO:0005524">
    <property type="term" value="F:ATP binding"/>
    <property type="evidence" value="ECO:0007669"/>
    <property type="project" value="InterPro"/>
</dbReference>
<reference evidence="4" key="2">
    <citation type="submission" date="2015-01" db="EMBL/GenBank/DDBJ databases">
        <title>Evolutionary Origins and Diversification of the Mycorrhizal Mutualists.</title>
        <authorList>
            <consortium name="DOE Joint Genome Institute"/>
            <consortium name="Mycorrhizal Genomics Consortium"/>
            <person name="Kohler A."/>
            <person name="Kuo A."/>
            <person name="Nagy L.G."/>
            <person name="Floudas D."/>
            <person name="Copeland A."/>
            <person name="Barry K.W."/>
            <person name="Cichocki N."/>
            <person name="Veneault-Fourrey C."/>
            <person name="LaButti K."/>
            <person name="Lindquist E.A."/>
            <person name="Lipzen A."/>
            <person name="Lundell T."/>
            <person name="Morin E."/>
            <person name="Murat C."/>
            <person name="Riley R."/>
            <person name="Ohm R."/>
            <person name="Sun H."/>
            <person name="Tunlid A."/>
            <person name="Henrissat B."/>
            <person name="Grigoriev I.V."/>
            <person name="Hibbett D.S."/>
            <person name="Martin F."/>
        </authorList>
    </citation>
    <scope>NUCLEOTIDE SEQUENCE [LARGE SCALE GENOMIC DNA]</scope>
    <source>
        <strain evidence="4">F 1598</strain>
    </source>
</reference>
<keyword evidence="1" id="KW-0472">Membrane</keyword>
<sequence length="344" mass="39078">MATLLFVTLPLSDSLFPRVIISTWSLHFLYIVVRTFIHKYRRMQHDQCESERFQSIFGRHFLEAKDPLTLNGYYFATGAYADMSRGNIGEDIVTVKVWRGVPWSVKDRTNLEMQLSKQLDEWKRCAHINIVPFLGVQPRQNNLPLLITPHYENGTVMRYISKNPSADRFYLINGIAAAVGYLHSLSPPIFHGDIRGSNVFVDDTGNACLTDISMAKVSFPSDWSQANGTGSARWMAPELIDPKEDDDAYPSQTDVYSFGMTILEIITGRPPFMNRRQESSVIFDVYHGRRPPRPANSELTDSIWALIQSCWHQDPKQRINISAAGFWLALLSQTQTARANMAAV</sequence>
<protein>
    <recommendedName>
        <fullName evidence="2">Protein kinase domain-containing protein</fullName>
    </recommendedName>
</protein>
<keyword evidence="4" id="KW-1185">Reference proteome</keyword>
<feature type="transmembrane region" description="Helical" evidence="1">
    <location>
        <begin position="15"/>
        <end position="33"/>
    </location>
</feature>
<feature type="domain" description="Protein kinase" evidence="2">
    <location>
        <begin position="69"/>
        <end position="331"/>
    </location>
</feature>
<dbReference type="InterPro" id="IPR000719">
    <property type="entry name" value="Prot_kinase_dom"/>
</dbReference>
<gene>
    <name evidence="3" type="ORF">PILCRDRAFT_827432</name>
</gene>
<dbReference type="PROSITE" id="PS50011">
    <property type="entry name" value="PROTEIN_KINASE_DOM"/>
    <property type="match status" value="1"/>
</dbReference>
<organism evidence="3 4">
    <name type="scientific">Piloderma croceum (strain F 1598)</name>
    <dbReference type="NCBI Taxonomy" id="765440"/>
    <lineage>
        <taxon>Eukaryota</taxon>
        <taxon>Fungi</taxon>
        <taxon>Dikarya</taxon>
        <taxon>Basidiomycota</taxon>
        <taxon>Agaricomycotina</taxon>
        <taxon>Agaricomycetes</taxon>
        <taxon>Agaricomycetidae</taxon>
        <taxon>Atheliales</taxon>
        <taxon>Atheliaceae</taxon>
        <taxon>Piloderma</taxon>
    </lineage>
</organism>
<dbReference type="Gene3D" id="1.10.510.10">
    <property type="entry name" value="Transferase(Phosphotransferase) domain 1"/>
    <property type="match status" value="1"/>
</dbReference>
<reference evidence="3 4" key="1">
    <citation type="submission" date="2014-04" db="EMBL/GenBank/DDBJ databases">
        <authorList>
            <consortium name="DOE Joint Genome Institute"/>
            <person name="Kuo A."/>
            <person name="Tarkka M."/>
            <person name="Buscot F."/>
            <person name="Kohler A."/>
            <person name="Nagy L.G."/>
            <person name="Floudas D."/>
            <person name="Copeland A."/>
            <person name="Barry K.W."/>
            <person name="Cichocki N."/>
            <person name="Veneault-Fourrey C."/>
            <person name="LaButti K."/>
            <person name="Lindquist E.A."/>
            <person name="Lipzen A."/>
            <person name="Lundell T."/>
            <person name="Morin E."/>
            <person name="Murat C."/>
            <person name="Sun H."/>
            <person name="Tunlid A."/>
            <person name="Henrissat B."/>
            <person name="Grigoriev I.V."/>
            <person name="Hibbett D.S."/>
            <person name="Martin F."/>
            <person name="Nordberg H.P."/>
            <person name="Cantor M.N."/>
            <person name="Hua S.X."/>
        </authorList>
    </citation>
    <scope>NUCLEOTIDE SEQUENCE [LARGE SCALE GENOMIC DNA]</scope>
    <source>
        <strain evidence="3 4">F 1598</strain>
    </source>
</reference>
<dbReference type="Pfam" id="PF07714">
    <property type="entry name" value="PK_Tyr_Ser-Thr"/>
    <property type="match status" value="1"/>
</dbReference>
<proteinExistence type="predicted"/>
<keyword evidence="1" id="KW-0812">Transmembrane</keyword>
<dbReference type="InterPro" id="IPR011009">
    <property type="entry name" value="Kinase-like_dom_sf"/>
</dbReference>
<evidence type="ECO:0000259" key="2">
    <source>
        <dbReference type="PROSITE" id="PS50011"/>
    </source>
</evidence>
<keyword evidence="1" id="KW-1133">Transmembrane helix</keyword>
<dbReference type="STRING" id="765440.A0A0C3BDH0"/>
<dbReference type="OrthoDB" id="538607at2759"/>
<dbReference type="EMBL" id="KN833048">
    <property type="protein sequence ID" value="KIM75337.1"/>
    <property type="molecule type" value="Genomic_DNA"/>
</dbReference>
<dbReference type="InterPro" id="IPR008266">
    <property type="entry name" value="Tyr_kinase_AS"/>
</dbReference>
<evidence type="ECO:0000313" key="4">
    <source>
        <dbReference type="Proteomes" id="UP000054166"/>
    </source>
</evidence>
<dbReference type="SUPFAM" id="SSF56112">
    <property type="entry name" value="Protein kinase-like (PK-like)"/>
    <property type="match status" value="1"/>
</dbReference>
<dbReference type="InterPro" id="IPR051681">
    <property type="entry name" value="Ser/Thr_Kinases-Pseudokinases"/>
</dbReference>
<dbReference type="GO" id="GO:0004674">
    <property type="term" value="F:protein serine/threonine kinase activity"/>
    <property type="evidence" value="ECO:0007669"/>
    <property type="project" value="TreeGrafter"/>
</dbReference>
<dbReference type="AlphaFoldDB" id="A0A0C3BDH0"/>
<dbReference type="InParanoid" id="A0A0C3BDH0"/>
<dbReference type="HOGENOM" id="CLU_000288_7_18_1"/>
<dbReference type="PROSITE" id="PS00109">
    <property type="entry name" value="PROTEIN_KINASE_TYR"/>
    <property type="match status" value="1"/>
</dbReference>
<evidence type="ECO:0000256" key="1">
    <source>
        <dbReference type="SAM" id="Phobius"/>
    </source>
</evidence>
<dbReference type="Proteomes" id="UP000054166">
    <property type="component" value="Unassembled WGS sequence"/>
</dbReference>
<accession>A0A0C3BDH0</accession>